<organism evidence="1 2">
    <name type="scientific">Wuchereria bancrofti</name>
    <dbReference type="NCBI Taxonomy" id="6293"/>
    <lineage>
        <taxon>Eukaryota</taxon>
        <taxon>Metazoa</taxon>
        <taxon>Ecdysozoa</taxon>
        <taxon>Nematoda</taxon>
        <taxon>Chromadorea</taxon>
        <taxon>Rhabditida</taxon>
        <taxon>Spirurina</taxon>
        <taxon>Spiruromorpha</taxon>
        <taxon>Filarioidea</taxon>
        <taxon>Onchocercidae</taxon>
        <taxon>Wuchereria</taxon>
    </lineage>
</organism>
<evidence type="ECO:0000313" key="1">
    <source>
        <dbReference type="Proteomes" id="UP000093561"/>
    </source>
</evidence>
<evidence type="ECO:0000313" key="2">
    <source>
        <dbReference type="WBParaSite" id="mrna-Wban_05848"/>
    </source>
</evidence>
<dbReference type="Proteomes" id="UP000093561">
    <property type="component" value="Unassembled WGS sequence"/>
</dbReference>
<sequence>MEPELKTILECSSDLFSKGRKQHIQPLLIPMELQNPTDPSELIRIQPNYHLYNFKMQPRFEGRIGITDSEISKKKSVHKSIWYQQKNGMKQKLAMKIKLKICRTKIKSKEELTTKKIGHKERSIAKKIGHKERSIAKKIGHKERSIAKKIGHKERSIAKKIVSYDTIRCDTVRYDTVRYDTIRYDIISSSAKEIIMDWYYEKIHNKKNYIK</sequence>
<reference evidence="2" key="3">
    <citation type="submission" date="2024-02" db="UniProtKB">
        <authorList>
            <consortium name="WormBaseParasite"/>
        </authorList>
    </citation>
    <scope>IDENTIFICATION</scope>
    <source>
        <strain evidence="2">pt0022</strain>
    </source>
</reference>
<proteinExistence type="predicted"/>
<accession>A0AAF5PVD6</accession>
<name>A0AAF5PVD6_WUCBA</name>
<dbReference type="WBParaSite" id="mrna-Wban_05848">
    <property type="protein sequence ID" value="mrna-Wban_05848"/>
    <property type="gene ID" value="Wban_05848"/>
</dbReference>
<reference evidence="1" key="1">
    <citation type="submission" date="2015-03" db="EMBL/GenBank/DDBJ databases">
        <title>Wuchereria bancrofti Genome Sequencing Papua New Guinea Strain.</title>
        <authorList>
            <person name="Small S.T."/>
            <person name="Serre D."/>
            <person name="Zimmerman P.A."/>
        </authorList>
    </citation>
    <scope>NUCLEOTIDE SEQUENCE [LARGE SCALE GENOMIC DNA]</scope>
    <source>
        <strain evidence="1">pt0022</strain>
    </source>
</reference>
<protein>
    <submittedName>
        <fullName evidence="2">Uncharacterized protein</fullName>
    </submittedName>
</protein>
<reference evidence="1" key="2">
    <citation type="journal article" date="2016" name="Mol. Ecol.">
        <title>Population genomics of the filarial nematode parasite Wuchereria bancrofti from mosquitoes.</title>
        <authorList>
            <person name="Small S.T."/>
            <person name="Reimer L.J."/>
            <person name="Tisch D.J."/>
            <person name="King C.L."/>
            <person name="Christensen B.M."/>
            <person name="Siba P.M."/>
            <person name="Kazura J.W."/>
            <person name="Serre D."/>
            <person name="Zimmerman P.A."/>
        </authorList>
    </citation>
    <scope>NUCLEOTIDE SEQUENCE</scope>
    <source>
        <strain evidence="1">pt0022</strain>
    </source>
</reference>
<dbReference type="AlphaFoldDB" id="A0AAF5PVD6"/>